<keyword evidence="6 11" id="KW-0675">Receptor</keyword>
<keyword evidence="8" id="KW-0807">Transducer</keyword>
<feature type="transmembrane region" description="Helical" evidence="9">
    <location>
        <begin position="65"/>
        <end position="86"/>
    </location>
</feature>
<feature type="transmembrane region" description="Helical" evidence="9">
    <location>
        <begin position="119"/>
        <end position="144"/>
    </location>
</feature>
<dbReference type="PRINTS" id="PR00248">
    <property type="entry name" value="GPCRMGR"/>
</dbReference>
<dbReference type="InterPro" id="IPR002455">
    <property type="entry name" value="GPCR3_GABA-B"/>
</dbReference>
<gene>
    <name evidence="11" type="ORF">SEMRO_4045_G352660.1</name>
</gene>
<comment type="subcellular location">
    <subcellularLocation>
        <location evidence="1">Membrane</location>
        <topology evidence="1">Multi-pass membrane protein</topology>
    </subcellularLocation>
</comment>
<feature type="transmembrane region" description="Helical" evidence="9">
    <location>
        <begin position="156"/>
        <end position="176"/>
    </location>
</feature>
<evidence type="ECO:0000256" key="5">
    <source>
        <dbReference type="ARBA" id="ARBA00023136"/>
    </source>
</evidence>
<feature type="transmembrane region" description="Helical" evidence="9">
    <location>
        <begin position="188"/>
        <end position="206"/>
    </location>
</feature>
<evidence type="ECO:0000256" key="9">
    <source>
        <dbReference type="SAM" id="Phobius"/>
    </source>
</evidence>
<dbReference type="PROSITE" id="PS50259">
    <property type="entry name" value="G_PROTEIN_RECEP_F3_4"/>
    <property type="match status" value="1"/>
</dbReference>
<dbReference type="GO" id="GO:0038039">
    <property type="term" value="C:G protein-coupled receptor heterodimeric complex"/>
    <property type="evidence" value="ECO:0007669"/>
    <property type="project" value="TreeGrafter"/>
</dbReference>
<evidence type="ECO:0000256" key="1">
    <source>
        <dbReference type="ARBA" id="ARBA00004141"/>
    </source>
</evidence>
<evidence type="ECO:0000256" key="6">
    <source>
        <dbReference type="ARBA" id="ARBA00023170"/>
    </source>
</evidence>
<evidence type="ECO:0000256" key="4">
    <source>
        <dbReference type="ARBA" id="ARBA00023040"/>
    </source>
</evidence>
<accession>A0A9N8F1A1</accession>
<keyword evidence="3 9" id="KW-1133">Transmembrane helix</keyword>
<dbReference type="Pfam" id="PF00003">
    <property type="entry name" value="7tm_3"/>
    <property type="match status" value="1"/>
</dbReference>
<evidence type="ECO:0000313" key="11">
    <source>
        <dbReference type="EMBL" id="CAB9531817.1"/>
    </source>
</evidence>
<protein>
    <submittedName>
        <fullName evidence="11">Gamma-aminobutyric acid (GABA) B receptor</fullName>
    </submittedName>
</protein>
<dbReference type="GO" id="GO:0004965">
    <property type="term" value="F:G protein-coupled GABA receptor activity"/>
    <property type="evidence" value="ECO:0007669"/>
    <property type="project" value="InterPro"/>
</dbReference>
<keyword evidence="12" id="KW-1185">Reference proteome</keyword>
<keyword evidence="4" id="KW-0297">G-protein coupled receptor</keyword>
<evidence type="ECO:0000259" key="10">
    <source>
        <dbReference type="PROSITE" id="PS50259"/>
    </source>
</evidence>
<dbReference type="OrthoDB" id="43432at2759"/>
<organism evidence="11 12">
    <name type="scientific">Seminavis robusta</name>
    <dbReference type="NCBI Taxonomy" id="568900"/>
    <lineage>
        <taxon>Eukaryota</taxon>
        <taxon>Sar</taxon>
        <taxon>Stramenopiles</taxon>
        <taxon>Ochrophyta</taxon>
        <taxon>Bacillariophyta</taxon>
        <taxon>Bacillariophyceae</taxon>
        <taxon>Bacillariophycidae</taxon>
        <taxon>Naviculales</taxon>
        <taxon>Naviculaceae</taxon>
        <taxon>Seminavis</taxon>
    </lineage>
</organism>
<sequence>MGVSVLLLSFDDAVLRSIGCQAACIAFPWALCLGFALTASALFTKTHRINLIVNQRQFRRVAVTALDVMKPMFCLVGINALTLILWNALNPAEWVRETTDYDAFGRPSHSIAYCSYEGAIPYIITLAITNVGAIFYACYEAYVARDVSTEYAESEYIFKSMATVLVVCFIGIPMAFVTEESTTVHRCTLAAVISACSLSSNFIFLFQDQVLIANAIRDVTWQQQQSTASRRQSGVSAFRARDRCHPSLQAKSLDYESSIGNIEKRISCPKSTN</sequence>
<keyword evidence="7" id="KW-0325">Glycoprotein</keyword>
<dbReference type="InterPro" id="IPR017978">
    <property type="entry name" value="GPCR_3_C"/>
</dbReference>
<dbReference type="PANTHER" id="PTHR10519:SF20">
    <property type="entry name" value="G-PROTEIN COUPLED RECEPTOR 156-RELATED"/>
    <property type="match status" value="1"/>
</dbReference>
<keyword evidence="5 9" id="KW-0472">Membrane</keyword>
<evidence type="ECO:0000256" key="7">
    <source>
        <dbReference type="ARBA" id="ARBA00023180"/>
    </source>
</evidence>
<dbReference type="Proteomes" id="UP001153069">
    <property type="component" value="Unassembled WGS sequence"/>
</dbReference>
<dbReference type="EMBL" id="CAICTM010004043">
    <property type="protein sequence ID" value="CAB9531817.1"/>
    <property type="molecule type" value="Genomic_DNA"/>
</dbReference>
<evidence type="ECO:0000256" key="2">
    <source>
        <dbReference type="ARBA" id="ARBA00022692"/>
    </source>
</evidence>
<dbReference type="AlphaFoldDB" id="A0A9N8F1A1"/>
<name>A0A9N8F1A1_9STRA</name>
<comment type="caution">
    <text evidence="11">The sequence shown here is derived from an EMBL/GenBank/DDBJ whole genome shotgun (WGS) entry which is preliminary data.</text>
</comment>
<dbReference type="InterPro" id="IPR000337">
    <property type="entry name" value="GPCR_3"/>
</dbReference>
<keyword evidence="2 9" id="KW-0812">Transmembrane</keyword>
<dbReference type="PANTHER" id="PTHR10519">
    <property type="entry name" value="GABA-B RECEPTOR"/>
    <property type="match status" value="1"/>
</dbReference>
<evidence type="ECO:0000313" key="12">
    <source>
        <dbReference type="Proteomes" id="UP001153069"/>
    </source>
</evidence>
<reference evidence="11" key="1">
    <citation type="submission" date="2020-06" db="EMBL/GenBank/DDBJ databases">
        <authorList>
            <consortium name="Plant Systems Biology data submission"/>
        </authorList>
    </citation>
    <scope>NUCLEOTIDE SEQUENCE</scope>
    <source>
        <strain evidence="11">D6</strain>
    </source>
</reference>
<feature type="transmembrane region" description="Helical" evidence="9">
    <location>
        <begin position="26"/>
        <end position="44"/>
    </location>
</feature>
<evidence type="ECO:0000256" key="3">
    <source>
        <dbReference type="ARBA" id="ARBA00022989"/>
    </source>
</evidence>
<feature type="domain" description="G-protein coupled receptors family 3 profile" evidence="10">
    <location>
        <begin position="22"/>
        <end position="227"/>
    </location>
</feature>
<proteinExistence type="predicted"/>
<evidence type="ECO:0000256" key="8">
    <source>
        <dbReference type="ARBA" id="ARBA00023224"/>
    </source>
</evidence>